<dbReference type="EMBL" id="JANJYI010000003">
    <property type="protein sequence ID" value="KAK2655984.1"/>
    <property type="molecule type" value="Genomic_DNA"/>
</dbReference>
<comment type="caution">
    <text evidence="2">The sequence shown here is derived from an EMBL/GenBank/DDBJ whole genome shotgun (WGS) entry which is preliminary data.</text>
</comment>
<evidence type="ECO:0000313" key="3">
    <source>
        <dbReference type="Proteomes" id="UP001280121"/>
    </source>
</evidence>
<accession>A0AAD9XAN2</accession>
<organism evidence="2 3">
    <name type="scientific">Dipteronia dyeriana</name>
    <dbReference type="NCBI Taxonomy" id="168575"/>
    <lineage>
        <taxon>Eukaryota</taxon>
        <taxon>Viridiplantae</taxon>
        <taxon>Streptophyta</taxon>
        <taxon>Embryophyta</taxon>
        <taxon>Tracheophyta</taxon>
        <taxon>Spermatophyta</taxon>
        <taxon>Magnoliopsida</taxon>
        <taxon>eudicotyledons</taxon>
        <taxon>Gunneridae</taxon>
        <taxon>Pentapetalae</taxon>
        <taxon>rosids</taxon>
        <taxon>malvids</taxon>
        <taxon>Sapindales</taxon>
        <taxon>Sapindaceae</taxon>
        <taxon>Hippocastanoideae</taxon>
        <taxon>Acereae</taxon>
        <taxon>Dipteronia</taxon>
    </lineage>
</organism>
<name>A0AAD9XAN2_9ROSI</name>
<gene>
    <name evidence="2" type="ORF">Ddye_009036</name>
</gene>
<protein>
    <recommendedName>
        <fullName evidence="4">Transposase</fullName>
    </recommendedName>
</protein>
<evidence type="ECO:0000256" key="1">
    <source>
        <dbReference type="SAM" id="Phobius"/>
    </source>
</evidence>
<feature type="transmembrane region" description="Helical" evidence="1">
    <location>
        <begin position="205"/>
        <end position="224"/>
    </location>
</feature>
<keyword evidence="3" id="KW-1185">Reference proteome</keyword>
<reference evidence="2" key="1">
    <citation type="journal article" date="2023" name="Plant J.">
        <title>Genome sequences and population genomics provide insights into the demographic history, inbreeding, and mutation load of two 'living fossil' tree species of Dipteronia.</title>
        <authorList>
            <person name="Feng Y."/>
            <person name="Comes H.P."/>
            <person name="Chen J."/>
            <person name="Zhu S."/>
            <person name="Lu R."/>
            <person name="Zhang X."/>
            <person name="Li P."/>
            <person name="Qiu J."/>
            <person name="Olsen K.M."/>
            <person name="Qiu Y."/>
        </authorList>
    </citation>
    <scope>NUCLEOTIDE SEQUENCE</scope>
    <source>
        <strain evidence="2">KIB01</strain>
    </source>
</reference>
<evidence type="ECO:0008006" key="4">
    <source>
        <dbReference type="Google" id="ProtNLM"/>
    </source>
</evidence>
<dbReference type="Proteomes" id="UP001280121">
    <property type="component" value="Unassembled WGS sequence"/>
</dbReference>
<dbReference type="PANTHER" id="PTHR31973:SF113">
    <property type="entry name" value="PROTEIN FAR1-RELATED SEQUENCE 5-LIKE"/>
    <property type="match status" value="1"/>
</dbReference>
<sequence length="226" mass="27265">MVYSMQMEVIFPDTAHGICAYHLAQNLKRFCKQKDDVISLYYHAMYAYRIKDFDRLMSKLKETYRKVYDELHSVGIKKFSRAHSPRKRYFFMTTNIVESMNSCLLAIRKLPITTMAECIRDLLQWWFYDRRTNAREMSTYLATFAYEHIKDRTDTTQWCEIHPIHFNKFKVDDKWKETTVDIDERSCSCRERDLDDLSYSHAMTVARYASNLLTMYIYLLWLILHT</sequence>
<dbReference type="AlphaFoldDB" id="A0AAD9XAN2"/>
<dbReference type="PANTHER" id="PTHR31973">
    <property type="entry name" value="POLYPROTEIN, PUTATIVE-RELATED"/>
    <property type="match status" value="1"/>
</dbReference>
<keyword evidence="1" id="KW-0472">Membrane</keyword>
<proteinExistence type="predicted"/>
<keyword evidence="1" id="KW-0812">Transmembrane</keyword>
<keyword evidence="1" id="KW-1133">Transmembrane helix</keyword>
<evidence type="ECO:0000313" key="2">
    <source>
        <dbReference type="EMBL" id="KAK2655984.1"/>
    </source>
</evidence>